<dbReference type="InterPro" id="IPR010730">
    <property type="entry name" value="HET"/>
</dbReference>
<keyword evidence="2" id="KW-0812">Transmembrane</keyword>
<comment type="caution">
    <text evidence="4">The sequence shown here is derived from an EMBL/GenBank/DDBJ whole genome shotgun (WGS) entry which is preliminary data.</text>
</comment>
<protein>
    <recommendedName>
        <fullName evidence="3">Heterokaryon incompatibility domain-containing protein</fullName>
    </recommendedName>
</protein>
<keyword evidence="5" id="KW-1185">Reference proteome</keyword>
<feature type="region of interest" description="Disordered" evidence="1">
    <location>
        <begin position="1429"/>
        <end position="1451"/>
    </location>
</feature>
<evidence type="ECO:0000313" key="5">
    <source>
        <dbReference type="Proteomes" id="UP000604273"/>
    </source>
</evidence>
<sequence length="2386" mass="262632">MAPNQSNLSNPKYLYDFVVATTQESINTGLVQYLQNTSKKQPYTHLCFLADENGEPTEEVSLEEIMEKSGGISPFDIPHGTDWKDERIQKLYEARLVCAIRMRTGIPPGCIVNVPNKGPQLKLPEPIVTLGKTAEAVQFNMYCSEVTIIKNNVPGGWGSKGSWIWFKQLPGNPWYVKTQTNLLNESLDKNLATEYFKNHPEEREALRKKLENISGSAFSLQQLLFNLQSAVAQTVPTFAGVTDKAAESLLGKSFIDLWSGVAKDQGLPLIGVTAVAQYPDGSPLCLTSLERWVSPVVDPNSGQVIKDPSDLQLSATTLNYLCATDGHPLPGASSFNWNWIEPSEVAQSSGVISIKRNTMAQYLVEKIEPLARKSCIKPSVDVTADDVFGTVTYSWGFSSGQKPKIKVNSCDPVVATLDYSYTAWDKDQKAATYGELKITSTYSCSIVFGQYDTTKHSAVYIAGNTFTIIQNFKVYVYVQWSGTGRDAWVVDKTLTDEYVVSVDDNGSLTSTPTKNSTVTDNSKPIDVGAIVNFFTGIKDMLQAIKDKSSSFLNAHISTIPFNRIKNFVFPGGHVFSYKSASFSKYSDLACLITYINPTKSQQQHKAIEAPEEVENVPEAMEVDELPPLAAFIMELRAEDLKRIAEEGLKHSSQFEEHPDVQGSFAVTKVYEHNEDGTSDTHKHLKTKKSKGKASVTANTELMLNYVQGELVKPEGKFRALQASDGTALLFAINSSGVLNVIEETVAQTQTGWRATDMSSKVIKDRFPSGAMAMQFDVGQSVMNGYTISLAMSVRSNGSDTLFLSLRNSPSSTSEWISKPYWRSIPFDAENGPDSIHITNIYISETDQQQQYIMIDILRDPGSELKATSRYVVDPYSSSGVYWTARTLPFEVEEGTYQSCMGRVSGAYVDGIYTAGAVKGAPQLSYVPLFNLTGNGAPMPTRLPLPNKTLATAIASARYDDQNSPWYGTTDLYAVGNSTLYRWDPDQQQDDNTVGTPLLTNPVFAGTNTLIALMHGKVTTIFGKNASNVVYYTSCHVDKLADPPSWSAPVPVLRGIERITSFINLKDGGNTVFAAGGSNIKKLTQATNTDSKLWCAQSIILEAAPETKPISFNSYTTTINVKGEDGLPLSGSDITLTTKTHTPVYIDGLYYILSAVPVNVTVNPSGEVIIVQATDSIVGATITARLGSNEHIINPMASSFEKLAKLSDKDVLKKAEIRTNVKAGGVIGEAETDSLVSSELPDKELKATADSIKLLSEAYNKHQAQDSSLRMLAPVTSNMVVSQGSTTFGLGDAIAIAAGDLFNWLKTGIEKVIEVVKNAATGLWEFIVKIGKDIYCAILDTVEAVVGAIEWVFDKIKTGIEKVVRFIEFLFQWDDIKRTKQVTHNLVKYYLFDMVSSIETAKDSFDECMDGAQKAVAEWAGIKDWSALGDSASKPPSGNATDPTKHQNSGSQMMAGHFRNQANRITIRSGMPEASMVQGLVDDMIKAMESQGMVFIQTYDQLKALAKDFLGLSLADALKCLTGILVEAVLGTTKVVVDAMLDVLYRLASAVVDVLDTKIHIPIISDILNAIGVPDISFLDLFTWIGAAGITIMFKIARGQAPFPDNATTRALIDAQDWKSFSAVLKQGVSATEVDSSSDAREKGDLGISQEVGQMIYSAGHALAGFVAFTGNFLFFAEAMDVSPANVFGMPSAIMGVIGALAAGGADFLVAKMPIENKAVSTMRTVTTVTTVVSKIIFSGPGQKYLAKGYLSFMKANDNRKVGAVFNTALVFPALFCTCYHFYELSKKPVSKERSLAIIGETSSMVHVKALELQKSNSRYPKYDDLVLSKDKNCFICTWLWNKLPLLPDSDPSKIDGFQIYCTVDRPNLSFLAVCPWAMNILLKVSMCADNDLPKKYMGYSPPTVWAFLDDHPWTTLDDHMGGSRSLGQVKSWLSSCEVGHEYCLPKGSVFGKYFPTRVIDVDKVEYGTVYLRERSEVQIGGLNEVHEAGDLRTDYPEYWTLSHRWDDPKLIPQLSLSTEKQLRSGMVVADLSPTFRDACLLVRRVGYRYIWTDSLCIFQDSLSEWQQEAKAMVDVYRNSFCNISAIGASSNPRSIGLFSKRRLTSRLLFPFMVVQERFLAPRALHFAENQIYWECLETTVCEADPGGEHQILAKDWGMRPPIQTVYKAAGREIARSLSKVPSARQYLTRDEDETFLSLWGGVVSIYANCALTNESDRLIAMSGIAKRFQEANKDTYLAGIWRKVIHSDLTWKTNAGEGAKVVRNESYAPTWSWASVVGGHTTLSVVHQKHGGIPNPLVKLVEERIITEPPGGDPTGLLRSAELDIECMLYYYRWTSQSTTLAVFKDDARDDCYFRKEFGSHNLHLDTADMVRKFKEMAEVEGPVDI</sequence>
<feature type="transmembrane region" description="Helical" evidence="2">
    <location>
        <begin position="1761"/>
        <end position="1782"/>
    </location>
</feature>
<dbReference type="Proteomes" id="UP000604273">
    <property type="component" value="Unassembled WGS sequence"/>
</dbReference>
<dbReference type="PANTHER" id="PTHR33112">
    <property type="entry name" value="DOMAIN PROTEIN, PUTATIVE-RELATED"/>
    <property type="match status" value="1"/>
</dbReference>
<dbReference type="PANTHER" id="PTHR33112:SF9">
    <property type="entry name" value="HETEROKARYON INCOMPATIBILITY DOMAIN-CONTAINING PROTEIN"/>
    <property type="match status" value="1"/>
</dbReference>
<feature type="compositionally biased region" description="Polar residues" evidence="1">
    <location>
        <begin position="1433"/>
        <end position="1451"/>
    </location>
</feature>
<dbReference type="Pfam" id="PF06985">
    <property type="entry name" value="HET"/>
    <property type="match status" value="1"/>
</dbReference>
<evidence type="ECO:0000313" key="4">
    <source>
        <dbReference type="EMBL" id="KAF4958965.1"/>
    </source>
</evidence>
<evidence type="ECO:0000256" key="1">
    <source>
        <dbReference type="SAM" id="MobiDB-lite"/>
    </source>
</evidence>
<evidence type="ECO:0000256" key="2">
    <source>
        <dbReference type="SAM" id="Phobius"/>
    </source>
</evidence>
<keyword evidence="2" id="KW-0472">Membrane</keyword>
<organism evidence="4 5">
    <name type="scientific">Fusarium gaditjirri</name>
    <dbReference type="NCBI Taxonomy" id="282569"/>
    <lineage>
        <taxon>Eukaryota</taxon>
        <taxon>Fungi</taxon>
        <taxon>Dikarya</taxon>
        <taxon>Ascomycota</taxon>
        <taxon>Pezizomycotina</taxon>
        <taxon>Sordariomycetes</taxon>
        <taxon>Hypocreomycetidae</taxon>
        <taxon>Hypocreales</taxon>
        <taxon>Nectriaceae</taxon>
        <taxon>Fusarium</taxon>
        <taxon>Fusarium nisikadoi species complex</taxon>
    </lineage>
</organism>
<reference evidence="4" key="2">
    <citation type="submission" date="2020-05" db="EMBL/GenBank/DDBJ databases">
        <authorList>
            <person name="Kim H.-S."/>
            <person name="Proctor R.H."/>
            <person name="Brown D.W."/>
        </authorList>
    </citation>
    <scope>NUCLEOTIDE SEQUENCE</scope>
    <source>
        <strain evidence="4">NRRL 45417</strain>
    </source>
</reference>
<dbReference type="EMBL" id="JABFAI010000043">
    <property type="protein sequence ID" value="KAF4958965.1"/>
    <property type="molecule type" value="Genomic_DNA"/>
</dbReference>
<reference evidence="4" key="1">
    <citation type="journal article" date="2020" name="BMC Genomics">
        <title>Correction to: Identification and distribution of gene clusters required for synthesis of sphingolipid metabolism inhibitors in diverse species of the filamentous fungus Fusarium.</title>
        <authorList>
            <person name="Kim H.S."/>
            <person name="Lohmar J.M."/>
            <person name="Busman M."/>
            <person name="Brown D.W."/>
            <person name="Naumann T.A."/>
            <person name="Divon H.H."/>
            <person name="Lysoe E."/>
            <person name="Uhlig S."/>
            <person name="Proctor R.H."/>
        </authorList>
    </citation>
    <scope>NUCLEOTIDE SEQUENCE</scope>
    <source>
        <strain evidence="4">NRRL 45417</strain>
    </source>
</reference>
<gene>
    <name evidence="4" type="ORF">FGADI_2044</name>
</gene>
<dbReference type="OrthoDB" id="3235083at2759"/>
<evidence type="ECO:0000259" key="3">
    <source>
        <dbReference type="Pfam" id="PF06985"/>
    </source>
</evidence>
<proteinExistence type="predicted"/>
<name>A0A8H4TJA4_9HYPO</name>
<feature type="transmembrane region" description="Helical" evidence="2">
    <location>
        <begin position="1655"/>
        <end position="1675"/>
    </location>
</feature>
<feature type="domain" description="Heterokaryon incompatibility" evidence="3">
    <location>
        <begin position="1998"/>
        <end position="2094"/>
    </location>
</feature>
<keyword evidence="2" id="KW-1133">Transmembrane helix</keyword>
<accession>A0A8H4TJA4</accession>
<feature type="transmembrane region" description="Helical" evidence="2">
    <location>
        <begin position="1687"/>
        <end position="1709"/>
    </location>
</feature>